<proteinExistence type="predicted"/>
<accession>A0A177TG81</accession>
<dbReference type="Proteomes" id="UP000077521">
    <property type="component" value="Unassembled WGS sequence"/>
</dbReference>
<feature type="compositionally biased region" description="Low complexity" evidence="1">
    <location>
        <begin position="16"/>
        <end position="50"/>
    </location>
</feature>
<feature type="region of interest" description="Disordered" evidence="1">
    <location>
        <begin position="1"/>
        <end position="217"/>
    </location>
</feature>
<evidence type="ECO:0000313" key="3">
    <source>
        <dbReference type="Proteomes" id="UP000077521"/>
    </source>
</evidence>
<protein>
    <submittedName>
        <fullName evidence="2">Uncharacterized protein</fullName>
    </submittedName>
</protein>
<feature type="compositionally biased region" description="Basic residues" evidence="1">
    <location>
        <begin position="145"/>
        <end position="160"/>
    </location>
</feature>
<feature type="compositionally biased region" description="Basic and acidic residues" evidence="1">
    <location>
        <begin position="125"/>
        <end position="134"/>
    </location>
</feature>
<reference evidence="2" key="1">
    <citation type="submission" date="2016-04" db="EMBL/GenBank/DDBJ databases">
        <authorList>
            <person name="Nguyen H.D."/>
            <person name="Samba Siva P."/>
            <person name="Cullis J."/>
            <person name="Levesque C.A."/>
            <person name="Hambleton S."/>
        </authorList>
    </citation>
    <scope>NUCLEOTIDE SEQUENCE</scope>
    <source>
        <strain evidence="2">DAOMC 236416</strain>
    </source>
</reference>
<comment type="caution">
    <text evidence="2">The sequence shown here is derived from an EMBL/GenBank/DDBJ whole genome shotgun (WGS) entry which is preliminary data.</text>
</comment>
<dbReference type="AlphaFoldDB" id="A0A177TG81"/>
<keyword evidence="3" id="KW-1185">Reference proteome</keyword>
<evidence type="ECO:0000256" key="1">
    <source>
        <dbReference type="SAM" id="MobiDB-lite"/>
    </source>
</evidence>
<feature type="compositionally biased region" description="Polar residues" evidence="1">
    <location>
        <begin position="170"/>
        <end position="183"/>
    </location>
</feature>
<reference evidence="2" key="2">
    <citation type="journal article" date="2019" name="IMA Fungus">
        <title>Genome sequencing and comparison of five Tilletia species to identify candidate genes for the detection of regulated species infecting wheat.</title>
        <authorList>
            <person name="Nguyen H.D.T."/>
            <person name="Sultana T."/>
            <person name="Kesanakurti P."/>
            <person name="Hambleton S."/>
        </authorList>
    </citation>
    <scope>NUCLEOTIDE SEQUENCE</scope>
    <source>
        <strain evidence="2">DAOMC 236416</strain>
    </source>
</reference>
<sequence length="239" mass="26718">MSRYVQDEAEERDSDTTTSTLTELSSTNSGETLGSSSSCGSSESSSTTASAHEDDMPIALFMAADDEPIEVEPTPQNADPDMSDRSSAAFTDGESRATDDESTASSQLSTYSLKRRGRLPLQVPRRSERIRALEQQRLTDAQARRERKRKQISDRRRRRFQLSDSEDETQTSPSTALKAQTGKQKSEDRPKRPRKDKKPSDVSHPKRQVPNTAAGRIETAFEIEWLEGRYKKVSSIQAD</sequence>
<feature type="compositionally biased region" description="Polar residues" evidence="1">
    <location>
        <begin position="103"/>
        <end position="112"/>
    </location>
</feature>
<organism evidence="2 3">
    <name type="scientific">Tilletia indica</name>
    <dbReference type="NCBI Taxonomy" id="43049"/>
    <lineage>
        <taxon>Eukaryota</taxon>
        <taxon>Fungi</taxon>
        <taxon>Dikarya</taxon>
        <taxon>Basidiomycota</taxon>
        <taxon>Ustilaginomycotina</taxon>
        <taxon>Exobasidiomycetes</taxon>
        <taxon>Tilletiales</taxon>
        <taxon>Tilletiaceae</taxon>
        <taxon>Tilletia</taxon>
    </lineage>
</organism>
<dbReference type="EMBL" id="LWDF02000718">
    <property type="protein sequence ID" value="KAE8244024.1"/>
    <property type="molecule type" value="Genomic_DNA"/>
</dbReference>
<gene>
    <name evidence="2" type="ORF">A4X13_0g6850</name>
</gene>
<evidence type="ECO:0000313" key="2">
    <source>
        <dbReference type="EMBL" id="KAE8244024.1"/>
    </source>
</evidence>
<name>A0A177TG81_9BASI</name>